<dbReference type="STRING" id="633807.BW732_04150"/>
<dbReference type="InterPro" id="IPR046342">
    <property type="entry name" value="CBS_dom_sf"/>
</dbReference>
<organism evidence="2 3">
    <name type="scientific">Vagococcus penaei</name>
    <dbReference type="NCBI Taxonomy" id="633807"/>
    <lineage>
        <taxon>Bacteria</taxon>
        <taxon>Bacillati</taxon>
        <taxon>Bacillota</taxon>
        <taxon>Bacilli</taxon>
        <taxon>Lactobacillales</taxon>
        <taxon>Enterococcaceae</taxon>
        <taxon>Vagococcus</taxon>
    </lineage>
</organism>
<dbReference type="SUPFAM" id="SSF46785">
    <property type="entry name" value="Winged helix' DNA-binding domain"/>
    <property type="match status" value="1"/>
</dbReference>
<dbReference type="CDD" id="cd03440">
    <property type="entry name" value="hot_dog"/>
    <property type="match status" value="1"/>
</dbReference>
<reference evidence="2 3" key="1">
    <citation type="journal article" date="2010" name="Int. J. Syst. Evol. Microbiol.">
        <title>Vagococcus penaei sp. nov., isolated from spoilage microbiota of cooked shrimp (Penaeus vannamei).</title>
        <authorList>
            <person name="Jaffres E."/>
            <person name="Prevost H."/>
            <person name="Rossero A."/>
            <person name="Joffraud J.J."/>
            <person name="Dousset X."/>
        </authorList>
    </citation>
    <scope>NUCLEOTIDE SEQUENCE [LARGE SCALE GENOMIC DNA]</scope>
    <source>
        <strain evidence="2 3">CD276</strain>
    </source>
</reference>
<dbReference type="InterPro" id="IPR029069">
    <property type="entry name" value="HotDog_dom_sf"/>
</dbReference>
<dbReference type="Gene3D" id="3.10.129.10">
    <property type="entry name" value="Hotdog Thioesterase"/>
    <property type="match status" value="1"/>
</dbReference>
<dbReference type="EMBL" id="CP019609">
    <property type="protein sequence ID" value="AQP53498.1"/>
    <property type="molecule type" value="Genomic_DNA"/>
</dbReference>
<dbReference type="SUPFAM" id="SSF54631">
    <property type="entry name" value="CBS-domain pair"/>
    <property type="match status" value="1"/>
</dbReference>
<dbReference type="Gene3D" id="3.10.580.10">
    <property type="entry name" value="CBS-domain"/>
    <property type="match status" value="1"/>
</dbReference>
<dbReference type="Gene3D" id="3.40.1390.20">
    <property type="entry name" value="HprK N-terminal domain-like"/>
    <property type="match status" value="1"/>
</dbReference>
<dbReference type="SMART" id="SM00116">
    <property type="entry name" value="CBS"/>
    <property type="match status" value="2"/>
</dbReference>
<dbReference type="Gene3D" id="1.10.10.10">
    <property type="entry name" value="Winged helix-like DNA-binding domain superfamily/Winged helix DNA-binding domain"/>
    <property type="match status" value="1"/>
</dbReference>
<name>A0A1Q2D527_9ENTE</name>
<dbReference type="CDD" id="cd04596">
    <property type="entry name" value="CBS_pair_DRTGG_assoc"/>
    <property type="match status" value="1"/>
</dbReference>
<dbReference type="Pfam" id="PF00571">
    <property type="entry name" value="CBS"/>
    <property type="match status" value="2"/>
</dbReference>
<keyword evidence="1" id="KW-0129">CBS domain</keyword>
<dbReference type="AlphaFoldDB" id="A0A1Q2D527"/>
<dbReference type="Pfam" id="PF07085">
    <property type="entry name" value="DRTGG"/>
    <property type="match status" value="1"/>
</dbReference>
<dbReference type="PROSITE" id="PS51371">
    <property type="entry name" value="CBS"/>
    <property type="match status" value="2"/>
</dbReference>
<dbReference type="InterPro" id="IPR051257">
    <property type="entry name" value="Diverse_CBS-Domain"/>
</dbReference>
<dbReference type="InterPro" id="IPR010766">
    <property type="entry name" value="DRTGG"/>
</dbReference>
<dbReference type="OrthoDB" id="1790451at2"/>
<protein>
    <submittedName>
        <fullName evidence="2">Uncharacterized protein</fullName>
    </submittedName>
</protein>
<gene>
    <name evidence="2" type="ORF">BW732_04150</name>
</gene>
<dbReference type="SUPFAM" id="SSF75138">
    <property type="entry name" value="HprK N-terminal domain-like"/>
    <property type="match status" value="1"/>
</dbReference>
<dbReference type="SUPFAM" id="SSF54637">
    <property type="entry name" value="Thioesterase/thiol ester dehydrase-isomerase"/>
    <property type="match status" value="1"/>
</dbReference>
<dbReference type="InterPro" id="IPR000644">
    <property type="entry name" value="CBS_dom"/>
</dbReference>
<evidence type="ECO:0000313" key="2">
    <source>
        <dbReference type="EMBL" id="AQP53498.1"/>
    </source>
</evidence>
<dbReference type="KEGG" id="vpi:BW732_04150"/>
<sequence>MSITKHDQILEYIEMLPVGGKISVRGIAKELHVSEGTAYRAIKEAENVGLVSTIQRVGTIRIEKKIKETIEKLSFGAVVSIIEGEVLAGRKGLTKILDQFIIGAMTEDNIKRYLTPGSLMIVGDREEVQQLALENGAAVLITGGFNVSPNILSIADRVELPIIRTTEDTFTVATIINRAISDQMIKKDIMVVGDIQKNLDETDFLSVRDTLADYYRLVELTGHTRYPVVNKGQRLVGIITAKDVANKQESQLIEKVMTKNPRYAKKHMSVASIAHLMTWDGIELIPVVNDDLTLDGVISRQGAIQAIQLSQHKQIIGGNALVDQITNGLVEKTSSTPADLPTFSFLVTPQMVNSMGTVAYGVLNQLIADVTYQAIRLKHQTNAIVEQASLYYYKLIQIDSEIDIKPRIIDFGRRSAKLEIDVLIDNVSVARAIVVCQIMEQS</sequence>
<keyword evidence="3" id="KW-1185">Reference proteome</keyword>
<dbReference type="Proteomes" id="UP000188246">
    <property type="component" value="Chromosome"/>
</dbReference>
<dbReference type="PANTHER" id="PTHR43080">
    <property type="entry name" value="CBS DOMAIN-CONTAINING PROTEIN CBSX3, MITOCHONDRIAL"/>
    <property type="match status" value="1"/>
</dbReference>
<dbReference type="RefSeq" id="WP_077275588.1">
    <property type="nucleotide sequence ID" value="NZ_CP019609.1"/>
</dbReference>
<dbReference type="PANTHER" id="PTHR43080:SF2">
    <property type="entry name" value="CBS DOMAIN-CONTAINING PROTEIN"/>
    <property type="match status" value="1"/>
</dbReference>
<accession>A0A1Q2D527</accession>
<evidence type="ECO:0000256" key="1">
    <source>
        <dbReference type="ARBA" id="ARBA00023122"/>
    </source>
</evidence>
<dbReference type="InterPro" id="IPR036388">
    <property type="entry name" value="WH-like_DNA-bd_sf"/>
</dbReference>
<dbReference type="InterPro" id="IPR036390">
    <property type="entry name" value="WH_DNA-bd_sf"/>
</dbReference>
<proteinExistence type="predicted"/>
<evidence type="ECO:0000313" key="3">
    <source>
        <dbReference type="Proteomes" id="UP000188246"/>
    </source>
</evidence>
<dbReference type="InterPro" id="IPR028979">
    <property type="entry name" value="Ser_kin/Pase_Hpr-like_N_sf"/>
</dbReference>